<reference evidence="1 2" key="1">
    <citation type="submission" date="2020-04" db="EMBL/GenBank/DDBJ databases">
        <title>Description of novel Gluconacetobacter.</title>
        <authorList>
            <person name="Sombolestani A."/>
        </authorList>
    </citation>
    <scope>NUCLEOTIDE SEQUENCE [LARGE SCALE GENOMIC DNA]</scope>
    <source>
        <strain evidence="1 2">LMG 7603</strain>
    </source>
</reference>
<protein>
    <submittedName>
        <fullName evidence="1">Uncharacterized protein</fullName>
    </submittedName>
</protein>
<evidence type="ECO:0000313" key="2">
    <source>
        <dbReference type="Proteomes" id="UP000550787"/>
    </source>
</evidence>
<dbReference type="EMBL" id="JABEQG010000058">
    <property type="protein sequence ID" value="MBB2158110.1"/>
    <property type="molecule type" value="Genomic_DNA"/>
</dbReference>
<dbReference type="Proteomes" id="UP000550787">
    <property type="component" value="Unassembled WGS sequence"/>
</dbReference>
<sequence length="132" mass="14964">MIRQYYTSPCQGGANPLRVGCVAAGTIFRLPNRRDRYTPWILEAFLNGQCMAGAYNRRTGCWEDRYLSHRSDTVLIRSLADGTRTVVTLRWLLHTGGDEAAAASYPDLPDVERYHGTYRRAAEQARNRRIAA</sequence>
<name>A0A7W4I886_GLUDI</name>
<dbReference type="AlphaFoldDB" id="A0A7W4I886"/>
<organism evidence="1 2">
    <name type="scientific">Gluconacetobacter diazotrophicus</name>
    <name type="common">Acetobacter diazotrophicus</name>
    <dbReference type="NCBI Taxonomy" id="33996"/>
    <lineage>
        <taxon>Bacteria</taxon>
        <taxon>Pseudomonadati</taxon>
        <taxon>Pseudomonadota</taxon>
        <taxon>Alphaproteobacteria</taxon>
        <taxon>Acetobacterales</taxon>
        <taxon>Acetobacteraceae</taxon>
        <taxon>Gluconacetobacter</taxon>
    </lineage>
</organism>
<dbReference type="RefSeq" id="WP_183116554.1">
    <property type="nucleotide sequence ID" value="NZ_JABEQG010000058.1"/>
</dbReference>
<comment type="caution">
    <text evidence="1">The sequence shown here is derived from an EMBL/GenBank/DDBJ whole genome shotgun (WGS) entry which is preliminary data.</text>
</comment>
<gene>
    <name evidence="1" type="ORF">HLH33_17715</name>
</gene>
<accession>A0A7W4I886</accession>
<evidence type="ECO:0000313" key="1">
    <source>
        <dbReference type="EMBL" id="MBB2158110.1"/>
    </source>
</evidence>
<proteinExistence type="predicted"/>